<dbReference type="Pfam" id="PF10070">
    <property type="entry name" value="DabA"/>
    <property type="match status" value="1"/>
</dbReference>
<feature type="binding site" evidence="6">
    <location>
        <position position="490"/>
    </location>
    <ligand>
        <name>Zn(2+)</name>
        <dbReference type="ChEBI" id="CHEBI:29105"/>
    </ligand>
</feature>
<dbReference type="PANTHER" id="PTHR38344:SF1">
    <property type="entry name" value="INORGANIC CARBON TRANSPORTER SUBUNIT DABA-RELATED"/>
    <property type="match status" value="1"/>
</dbReference>
<comment type="function">
    <text evidence="6">Part of an energy-coupled inorganic carbon pump.</text>
</comment>
<keyword evidence="1 6" id="KW-0813">Transport</keyword>
<evidence type="ECO:0000256" key="5">
    <source>
        <dbReference type="ARBA" id="ARBA00023136"/>
    </source>
</evidence>
<accession>A0ABW5XTA9</accession>
<keyword evidence="8" id="KW-1185">Reference proteome</keyword>
<comment type="subcellular location">
    <subcellularLocation>
        <location evidence="6">Cell membrane</location>
        <topology evidence="6">Peripheral membrane protein</topology>
    </subcellularLocation>
</comment>
<dbReference type="HAMAP" id="MF_01871">
    <property type="entry name" value="DabA"/>
    <property type="match status" value="1"/>
</dbReference>
<evidence type="ECO:0000256" key="4">
    <source>
        <dbReference type="ARBA" id="ARBA00022833"/>
    </source>
</evidence>
<dbReference type="EMBL" id="JBHUON010000014">
    <property type="protein sequence ID" value="MFD2865547.1"/>
    <property type="molecule type" value="Genomic_DNA"/>
</dbReference>
<keyword evidence="5 6" id="KW-0472">Membrane</keyword>
<name>A0ABW5XTA9_9SPHI</name>
<feature type="binding site" evidence="6">
    <location>
        <position position="475"/>
    </location>
    <ligand>
        <name>Zn(2+)</name>
        <dbReference type="ChEBI" id="CHEBI:29105"/>
    </ligand>
</feature>
<evidence type="ECO:0000256" key="1">
    <source>
        <dbReference type="ARBA" id="ARBA00022448"/>
    </source>
</evidence>
<organism evidence="7 8">
    <name type="scientific">Mucilaginibacter antarcticus</name>
    <dbReference type="NCBI Taxonomy" id="1855725"/>
    <lineage>
        <taxon>Bacteria</taxon>
        <taxon>Pseudomonadati</taxon>
        <taxon>Bacteroidota</taxon>
        <taxon>Sphingobacteriia</taxon>
        <taxon>Sphingobacteriales</taxon>
        <taxon>Sphingobacteriaceae</taxon>
        <taxon>Mucilaginibacter</taxon>
    </lineage>
</organism>
<protein>
    <recommendedName>
        <fullName evidence="6">Probable inorganic carbon transporter subunit DabA</fullName>
    </recommendedName>
</protein>
<evidence type="ECO:0000256" key="3">
    <source>
        <dbReference type="ARBA" id="ARBA00022723"/>
    </source>
</evidence>
<keyword evidence="2 6" id="KW-1003">Cell membrane</keyword>
<evidence type="ECO:0000256" key="6">
    <source>
        <dbReference type="HAMAP-Rule" id="MF_01871"/>
    </source>
</evidence>
<feature type="binding site" evidence="6">
    <location>
        <position position="296"/>
    </location>
    <ligand>
        <name>Zn(2+)</name>
        <dbReference type="ChEBI" id="CHEBI:29105"/>
    </ligand>
</feature>
<comment type="subunit">
    <text evidence="6">Forms a complex with DabB.</text>
</comment>
<reference evidence="8" key="1">
    <citation type="journal article" date="2019" name="Int. J. Syst. Evol. Microbiol.">
        <title>The Global Catalogue of Microorganisms (GCM) 10K type strain sequencing project: providing services to taxonomists for standard genome sequencing and annotation.</title>
        <authorList>
            <consortium name="The Broad Institute Genomics Platform"/>
            <consortium name="The Broad Institute Genome Sequencing Center for Infectious Disease"/>
            <person name="Wu L."/>
            <person name="Ma J."/>
        </authorList>
    </citation>
    <scope>NUCLEOTIDE SEQUENCE [LARGE SCALE GENOMIC DNA]</scope>
    <source>
        <strain evidence="8">KCTC 52232</strain>
    </source>
</reference>
<evidence type="ECO:0000256" key="2">
    <source>
        <dbReference type="ARBA" id="ARBA00022475"/>
    </source>
</evidence>
<feature type="binding site" evidence="6">
    <location>
        <position position="294"/>
    </location>
    <ligand>
        <name>Zn(2+)</name>
        <dbReference type="ChEBI" id="CHEBI:29105"/>
    </ligand>
</feature>
<dbReference type="InterPro" id="IPR018752">
    <property type="entry name" value="DabA"/>
</dbReference>
<comment type="similarity">
    <text evidence="6">Belongs to the inorganic carbon transporter (TC 9.A.2) DabA family.</text>
</comment>
<keyword evidence="3 6" id="KW-0479">Metal-binding</keyword>
<comment type="caution">
    <text evidence="7">The sequence shown here is derived from an EMBL/GenBank/DDBJ whole genome shotgun (WGS) entry which is preliminary data.</text>
</comment>
<sequence>MTKNDFSNSIQEASSVVGKTWPLYSFVTSNPLSGYEGTPFKQAIQEAKKYTEAGTLPSGSMFHQAWEHGEIDRDIIRDMLEEAHLYQLPETYLGELESEVYGLSKNKSHELDRLLSKWLSVFMDEGLAEWEMPGKSKGFFSAWRELAIYDRELAIKSINEIPVTADEALASVLASYTPQEYLDIFKNHIAALPGWTGYIKYRMTANSEWQQKYPITLEDYLAVRLWIARQIDVKIVADNAVDEPSKFAELQYIWLKAWEKSWQNKLAGRLYKNLPNVEIAPGNKNSALAQLVFCIDTRSELIRRHVEAKGDYETFGYAGFFGIATDYQDPVSGLVRKSCPPILESAYIISETADTGKTKEFARYKKQKEDAKLLNSLLNRLKNMLPSAFGYVEGAGLFYGCKLLWRTLFPAHSTGNPFNSIDGHEGSCAPEIHHCGQDDANVETISTDEKISIVRSAFQMLGWKTFAPVVILAGHGSHSANNPFGSSLDCGACAASPGRHNARMLAKLANQPEVRVILKEKFDIDIPDNTFFIGAEHDTATEEIVLFDAEVPESHHRLIRSLKSDLIAIQQSAIAERSGSKEGALQEAYKKVGSWAETRPEWGLAGNASFIIAPRNLTKDIDLENRCFLHSYEWEMDEQGNFLESIMQGPMVVTQWINNHYYFSTVDNNKFGGGSKITHNVTGKFGVVQGNGGDLKIGLPLQSVNISDQEIFHQPLRLSVIIQAPLFRVEEILNKNKQLKSLIENEWIYLMVIDPLTSNQINRYQNNGEWTFIAFEKSDQIIAV</sequence>
<comment type="cofactor">
    <cofactor evidence="6">
        <name>Zn(2+)</name>
        <dbReference type="ChEBI" id="CHEBI:29105"/>
    </cofactor>
</comment>
<evidence type="ECO:0000313" key="7">
    <source>
        <dbReference type="EMBL" id="MFD2865547.1"/>
    </source>
</evidence>
<proteinExistence type="inferred from homology"/>
<dbReference type="RefSeq" id="WP_377128052.1">
    <property type="nucleotide sequence ID" value="NZ_JBHUON010000014.1"/>
</dbReference>
<evidence type="ECO:0000313" key="8">
    <source>
        <dbReference type="Proteomes" id="UP001597601"/>
    </source>
</evidence>
<dbReference type="Proteomes" id="UP001597601">
    <property type="component" value="Unassembled WGS sequence"/>
</dbReference>
<gene>
    <name evidence="6" type="primary">dabA</name>
    <name evidence="7" type="ORF">ACFSYC_12675</name>
</gene>
<dbReference type="PANTHER" id="PTHR38344">
    <property type="entry name" value="UPF0753 PROTEIN AQ_863"/>
    <property type="match status" value="1"/>
</dbReference>
<keyword evidence="4 6" id="KW-0862">Zinc</keyword>